<dbReference type="PANTHER" id="PTHR46018">
    <property type="entry name" value="ZINC PHOSPHODIESTERASE ELAC PROTEIN 1"/>
    <property type="match status" value="1"/>
</dbReference>
<organism evidence="9 10">
    <name type="scientific">Pseudoalteromonas peptidolytica F12-50-A1</name>
    <dbReference type="NCBI Taxonomy" id="1315280"/>
    <lineage>
        <taxon>Bacteria</taxon>
        <taxon>Pseudomonadati</taxon>
        <taxon>Pseudomonadota</taxon>
        <taxon>Gammaproteobacteria</taxon>
        <taxon>Alteromonadales</taxon>
        <taxon>Pseudoalteromonadaceae</taxon>
        <taxon>Pseudoalteromonas</taxon>
    </lineage>
</organism>
<feature type="binding site" evidence="8">
    <location>
        <position position="233"/>
    </location>
    <ligand>
        <name>Zn(2+)</name>
        <dbReference type="ChEBI" id="CHEBI:29105"/>
        <label>2</label>
        <note>catalytic</note>
    </ligand>
</feature>
<dbReference type="GO" id="GO:0042781">
    <property type="term" value="F:3'-tRNA processing endoribonuclease activity"/>
    <property type="evidence" value="ECO:0007669"/>
    <property type="project" value="UniProtKB-UniRule"/>
</dbReference>
<dbReference type="InterPro" id="IPR013471">
    <property type="entry name" value="RNase_Z/BN"/>
</dbReference>
<gene>
    <name evidence="8 9" type="primary">rnz</name>
    <name evidence="9" type="ORF">PPEP_b0490</name>
</gene>
<feature type="active site" description="Proton acceptor" evidence="8">
    <location>
        <position position="89"/>
    </location>
</feature>
<evidence type="ECO:0000256" key="7">
    <source>
        <dbReference type="ARBA" id="ARBA00022833"/>
    </source>
</evidence>
<evidence type="ECO:0000256" key="5">
    <source>
        <dbReference type="ARBA" id="ARBA00022759"/>
    </source>
</evidence>
<comment type="caution">
    <text evidence="9">The sequence shown here is derived from an EMBL/GenBank/DDBJ whole genome shotgun (WGS) entry which is preliminary data.</text>
</comment>
<evidence type="ECO:0000313" key="10">
    <source>
        <dbReference type="Proteomes" id="UP000660708"/>
    </source>
</evidence>
<name>A0A8I0MZ29_9GAMM</name>
<keyword evidence="4 8" id="KW-0479">Metal-binding</keyword>
<comment type="function">
    <text evidence="8">Zinc phosphodiesterase, which displays some tRNA 3'-processing endonuclease activity. Probably involved in tRNA maturation, by removing a 3'-trailer from precursor tRNA.</text>
</comment>
<comment type="similarity">
    <text evidence="8">Belongs to the RNase Z family.</text>
</comment>
<comment type="subunit">
    <text evidence="1 8">Homodimer.</text>
</comment>
<keyword evidence="6 8" id="KW-0378">Hydrolase</keyword>
<proteinExistence type="inferred from homology"/>
<dbReference type="HAMAP" id="MF_01818">
    <property type="entry name" value="RNase_Z_BN"/>
    <property type="match status" value="1"/>
</dbReference>
<keyword evidence="2 8" id="KW-0819">tRNA processing</keyword>
<keyword evidence="5 8" id="KW-0255">Endonuclease</keyword>
<dbReference type="AlphaFoldDB" id="A0A8I0MZ29"/>
<dbReference type="Gene3D" id="3.60.15.10">
    <property type="entry name" value="Ribonuclease Z/Hydroxyacylglutathione hydrolase-like"/>
    <property type="match status" value="1"/>
</dbReference>
<evidence type="ECO:0000256" key="8">
    <source>
        <dbReference type="HAMAP-Rule" id="MF_01818"/>
    </source>
</evidence>
<evidence type="ECO:0000256" key="6">
    <source>
        <dbReference type="ARBA" id="ARBA00022801"/>
    </source>
</evidence>
<dbReference type="InterPro" id="IPR036866">
    <property type="entry name" value="RibonucZ/Hydroxyglut_hydro"/>
</dbReference>
<comment type="catalytic activity">
    <reaction evidence="8">
        <text>Endonucleolytic cleavage of RNA, removing extra 3' nucleotides from tRNA precursor, generating 3' termini of tRNAs. A 3'-hydroxy group is left at the tRNA terminus and a 5'-phosphoryl group is left at the trailer molecule.</text>
        <dbReference type="EC" id="3.1.26.11"/>
    </reaction>
</comment>
<keyword evidence="3 8" id="KW-0540">Nuclease</keyword>
<evidence type="ECO:0000313" key="9">
    <source>
        <dbReference type="EMBL" id="MBE0348684.1"/>
    </source>
</evidence>
<sequence>MRFTYTLFVSYNDRPSKKVNGFSVKVHFLGTSSGCPSKQRNMSATAVSFDNTKAWVLIDCAEATQHALLHSELTLYHLEAICITHLHGDHCYGLPGLISSMALNARQAPLKLIAPRAVVQFVHSCFALTEVKLGFDLITIALEELTDKLSLNCCDIETIALQHRVPSVGYKLTEKCIPRKLKISKLQQDGIGSGGHYNLLQKGQDVEYQSQLLRSADYSFYSWRPRVAIICGDNEKPALLSQAIQGADLLVHEATFTAPDLHKVGFHTGHSDAKRIAQFAQTHLVPTLALTHFSVRYHGEGMLEPLIDEAAKYFGGELVIAHDGLVIDIPNQKQFDGD</sequence>
<evidence type="ECO:0000256" key="1">
    <source>
        <dbReference type="ARBA" id="ARBA00011738"/>
    </source>
</evidence>
<feature type="binding site" evidence="8">
    <location>
        <position position="89"/>
    </location>
    <ligand>
        <name>Zn(2+)</name>
        <dbReference type="ChEBI" id="CHEBI:29105"/>
        <label>2</label>
        <note>catalytic</note>
    </ligand>
</feature>
<dbReference type="Pfam" id="PF23023">
    <property type="entry name" value="Anti-Pycsar_Apyc1"/>
    <property type="match status" value="1"/>
</dbReference>
<dbReference type="SUPFAM" id="SSF56281">
    <property type="entry name" value="Metallo-hydrolase/oxidoreductase"/>
    <property type="match status" value="1"/>
</dbReference>
<keyword evidence="10" id="KW-1185">Reference proteome</keyword>
<feature type="binding site" evidence="8">
    <location>
        <position position="85"/>
    </location>
    <ligand>
        <name>Zn(2+)</name>
        <dbReference type="ChEBI" id="CHEBI:29105"/>
        <label>1</label>
        <note>catalytic</note>
    </ligand>
</feature>
<evidence type="ECO:0000256" key="4">
    <source>
        <dbReference type="ARBA" id="ARBA00022723"/>
    </source>
</evidence>
<feature type="binding site" evidence="8">
    <location>
        <position position="87"/>
    </location>
    <ligand>
        <name>Zn(2+)</name>
        <dbReference type="ChEBI" id="CHEBI:29105"/>
        <label>1</label>
        <note>catalytic</note>
    </ligand>
</feature>
<protein>
    <recommendedName>
        <fullName evidence="8">Ribonuclease Z</fullName>
        <shortName evidence="8">RNase Z</shortName>
        <ecNumber evidence="8">3.1.26.11</ecNumber>
    </recommendedName>
    <alternativeName>
        <fullName evidence="8">tRNA 3 endonuclease</fullName>
    </alternativeName>
    <alternativeName>
        <fullName evidence="8">tRNase Z</fullName>
    </alternativeName>
</protein>
<dbReference type="Proteomes" id="UP000660708">
    <property type="component" value="Unassembled WGS sequence"/>
</dbReference>
<dbReference type="EMBL" id="AQHF01000034">
    <property type="protein sequence ID" value="MBE0348684.1"/>
    <property type="molecule type" value="Genomic_DNA"/>
</dbReference>
<evidence type="ECO:0000256" key="2">
    <source>
        <dbReference type="ARBA" id="ARBA00022694"/>
    </source>
</evidence>
<accession>A0A8I0MZ29</accession>
<dbReference type="PANTHER" id="PTHR46018:SF2">
    <property type="entry name" value="ZINC PHOSPHODIESTERASE ELAC PROTEIN 1"/>
    <property type="match status" value="1"/>
</dbReference>
<feature type="binding site" evidence="8">
    <location>
        <position position="233"/>
    </location>
    <ligand>
        <name>Zn(2+)</name>
        <dbReference type="ChEBI" id="CHEBI:29105"/>
        <label>1</label>
        <note>catalytic</note>
    </ligand>
</feature>
<keyword evidence="7 8" id="KW-0862">Zinc</keyword>
<comment type="cofactor">
    <cofactor evidence="8">
        <name>Zn(2+)</name>
        <dbReference type="ChEBI" id="CHEBI:29105"/>
    </cofactor>
    <text evidence="8">Binds 2 Zn(2+) ions.</text>
</comment>
<dbReference type="CDD" id="cd07717">
    <property type="entry name" value="RNaseZ_ZiPD-like_MBL-fold"/>
    <property type="match status" value="1"/>
</dbReference>
<evidence type="ECO:0000256" key="3">
    <source>
        <dbReference type="ARBA" id="ARBA00022722"/>
    </source>
</evidence>
<feature type="binding site" evidence="8">
    <location>
        <position position="292"/>
    </location>
    <ligand>
        <name>Zn(2+)</name>
        <dbReference type="ChEBI" id="CHEBI:29105"/>
        <label>2</label>
        <note>catalytic</note>
    </ligand>
</feature>
<dbReference type="GO" id="GO:0008270">
    <property type="term" value="F:zinc ion binding"/>
    <property type="evidence" value="ECO:0007669"/>
    <property type="project" value="UniProtKB-UniRule"/>
</dbReference>
<feature type="binding site" evidence="8">
    <location>
        <position position="163"/>
    </location>
    <ligand>
        <name>Zn(2+)</name>
        <dbReference type="ChEBI" id="CHEBI:29105"/>
        <label>1</label>
        <note>catalytic</note>
    </ligand>
</feature>
<reference evidence="9 10" key="1">
    <citation type="submission" date="2015-06" db="EMBL/GenBank/DDBJ databases">
        <title>Genome sequence of Pseudoalteromonas peptidolytica.</title>
        <authorList>
            <person name="Xie B.-B."/>
            <person name="Rong J.-C."/>
            <person name="Qin Q.-L."/>
            <person name="Zhang Y.-Z."/>
        </authorList>
    </citation>
    <scope>NUCLEOTIDE SEQUENCE [LARGE SCALE GENOMIC DNA]</scope>
    <source>
        <strain evidence="9 10">F12-50-A1</strain>
    </source>
</reference>
<dbReference type="EC" id="3.1.26.11" evidence="8"/>
<feature type="binding site" evidence="8">
    <location>
        <position position="90"/>
    </location>
    <ligand>
        <name>Zn(2+)</name>
        <dbReference type="ChEBI" id="CHEBI:29105"/>
        <label>2</label>
        <note>catalytic</note>
    </ligand>
</feature>